<name>A0ABS4JR05_9FIRM</name>
<evidence type="ECO:0000256" key="2">
    <source>
        <dbReference type="SAM" id="MobiDB-lite"/>
    </source>
</evidence>
<feature type="domain" description="Cell envelope-related transcriptional attenuator" evidence="3">
    <location>
        <begin position="94"/>
        <end position="247"/>
    </location>
</feature>
<dbReference type="NCBIfam" id="TIGR00350">
    <property type="entry name" value="lytR_cpsA_psr"/>
    <property type="match status" value="1"/>
</dbReference>
<dbReference type="InterPro" id="IPR050922">
    <property type="entry name" value="LytR/CpsA/Psr_CW_biosynth"/>
</dbReference>
<accession>A0ABS4JR05</accession>
<dbReference type="InterPro" id="IPR004474">
    <property type="entry name" value="LytR_CpsA_psr"/>
</dbReference>
<dbReference type="Gene3D" id="3.40.630.190">
    <property type="entry name" value="LCP protein"/>
    <property type="match status" value="1"/>
</dbReference>
<evidence type="ECO:0000313" key="4">
    <source>
        <dbReference type="EMBL" id="MBP2017421.1"/>
    </source>
</evidence>
<dbReference type="Proteomes" id="UP001519289">
    <property type="component" value="Unassembled WGS sequence"/>
</dbReference>
<evidence type="ECO:0000259" key="3">
    <source>
        <dbReference type="Pfam" id="PF03816"/>
    </source>
</evidence>
<reference evidence="4 5" key="1">
    <citation type="submission" date="2021-03" db="EMBL/GenBank/DDBJ databases">
        <title>Genomic Encyclopedia of Type Strains, Phase IV (KMG-IV): sequencing the most valuable type-strain genomes for metagenomic binning, comparative biology and taxonomic classification.</title>
        <authorList>
            <person name="Goeker M."/>
        </authorList>
    </citation>
    <scope>NUCLEOTIDE SEQUENCE [LARGE SCALE GENOMIC DNA]</scope>
    <source>
        <strain evidence="4 5">DSM 27138</strain>
    </source>
</reference>
<protein>
    <submittedName>
        <fullName evidence="4">LCP family protein required for cell wall assembly</fullName>
    </submittedName>
</protein>
<proteinExistence type="inferred from homology"/>
<dbReference type="Pfam" id="PF03816">
    <property type="entry name" value="LytR_cpsA_psr"/>
    <property type="match status" value="1"/>
</dbReference>
<evidence type="ECO:0000256" key="1">
    <source>
        <dbReference type="ARBA" id="ARBA00006068"/>
    </source>
</evidence>
<organism evidence="4 5">
    <name type="scientific">Symbiobacterium terraclitae</name>
    <dbReference type="NCBI Taxonomy" id="557451"/>
    <lineage>
        <taxon>Bacteria</taxon>
        <taxon>Bacillati</taxon>
        <taxon>Bacillota</taxon>
        <taxon>Clostridia</taxon>
        <taxon>Eubacteriales</taxon>
        <taxon>Symbiobacteriaceae</taxon>
        <taxon>Symbiobacterium</taxon>
    </lineage>
</organism>
<evidence type="ECO:0000313" key="5">
    <source>
        <dbReference type="Proteomes" id="UP001519289"/>
    </source>
</evidence>
<sequence>MKWAWRRWRPWLIAACGLAVALAAALAAVWGSRPLDRSDRAAPPPASGITAQVQQAMPGSREAPTPPAEPDEVPGDRQTFLVLGVEAWEGEYGRSDTVIVASYDPRQRRVAMLSIPRDLMVEIPGYGYDKINHAHSFGGPDLAVATVERLLDLSLDHWIAFSLEGFMKTIDALGGIELNPPKRLYFVDPDDTRFGPEGFVIDIQPGPQLMDGRTALEYARFRADEEGDLGRMRRQQEVIRAVIKKAASPAILARAPELIAAMYSAVSTDLTVGEMVRLAAAGRDALNSPIEAETLKAEELWLNGVFYFTADLVETRRLAYELLVGEPPPEEYLQQARLDNERYKAYVSEQVELARARARTRDQQETPAVQSVRIVYSKYSPDAEDLTLSGDTPEGRAAIAEITALLDQVEWLDDADLGPLPVTPPRGKPMIVLSYPDGSTLTIERAYRCWPEISPLHCEWVEDAVVIGDRPARSAELVELMGGR</sequence>
<dbReference type="EMBL" id="JAGGLG010000004">
    <property type="protein sequence ID" value="MBP2017421.1"/>
    <property type="molecule type" value="Genomic_DNA"/>
</dbReference>
<comment type="similarity">
    <text evidence="1">Belongs to the LytR/CpsA/Psr (LCP) family.</text>
</comment>
<gene>
    <name evidence="4" type="ORF">J2Z79_000804</name>
</gene>
<dbReference type="PANTHER" id="PTHR33392:SF6">
    <property type="entry name" value="POLYISOPRENYL-TEICHOIC ACID--PEPTIDOGLYCAN TEICHOIC ACID TRANSFERASE TAGU"/>
    <property type="match status" value="1"/>
</dbReference>
<feature type="region of interest" description="Disordered" evidence="2">
    <location>
        <begin position="37"/>
        <end position="75"/>
    </location>
</feature>
<dbReference type="RefSeq" id="WP_209465564.1">
    <property type="nucleotide sequence ID" value="NZ_JAGGLG010000004.1"/>
</dbReference>
<keyword evidence="5" id="KW-1185">Reference proteome</keyword>
<dbReference type="PANTHER" id="PTHR33392">
    <property type="entry name" value="POLYISOPRENYL-TEICHOIC ACID--PEPTIDOGLYCAN TEICHOIC ACID TRANSFERASE TAGU"/>
    <property type="match status" value="1"/>
</dbReference>
<comment type="caution">
    <text evidence="4">The sequence shown here is derived from an EMBL/GenBank/DDBJ whole genome shotgun (WGS) entry which is preliminary data.</text>
</comment>